<dbReference type="Pfam" id="PF13426">
    <property type="entry name" value="PAS_9"/>
    <property type="match status" value="1"/>
</dbReference>
<gene>
    <name evidence="2" type="ORF">BZM27_37380</name>
</gene>
<name>A0A4R0X4S4_9BURK</name>
<protein>
    <recommendedName>
        <fullName evidence="1">PAS domain-containing protein</fullName>
    </recommendedName>
</protein>
<evidence type="ECO:0000259" key="1">
    <source>
        <dbReference type="PROSITE" id="PS50112"/>
    </source>
</evidence>
<dbReference type="InterPro" id="IPR000014">
    <property type="entry name" value="PAS"/>
</dbReference>
<dbReference type="InterPro" id="IPR035965">
    <property type="entry name" value="PAS-like_dom_sf"/>
</dbReference>
<dbReference type="InterPro" id="IPR029016">
    <property type="entry name" value="GAF-like_dom_sf"/>
</dbReference>
<evidence type="ECO:0000313" key="2">
    <source>
        <dbReference type="EMBL" id="TCG04934.1"/>
    </source>
</evidence>
<organism evidence="2 3">
    <name type="scientific">Paraburkholderia steynii</name>
    <dbReference type="NCBI Taxonomy" id="1245441"/>
    <lineage>
        <taxon>Bacteria</taxon>
        <taxon>Pseudomonadati</taxon>
        <taxon>Pseudomonadota</taxon>
        <taxon>Betaproteobacteria</taxon>
        <taxon>Burkholderiales</taxon>
        <taxon>Burkholderiaceae</taxon>
        <taxon>Paraburkholderia</taxon>
    </lineage>
</organism>
<keyword evidence="3" id="KW-1185">Reference proteome</keyword>
<sequence>MNQARLTGALYLENNLVPHVFAPARIAVLKLLASKAAIALENARSYRDLAEPEAQIRRLFDANIIGIVTRNHEGAILEANDAFLRIVGYDREDLVAGRVRWTELTTPESRGRSAHALAELT</sequence>
<accession>A0A4R0X4S4</accession>
<dbReference type="Proteomes" id="UP000294200">
    <property type="component" value="Unassembled WGS sequence"/>
</dbReference>
<dbReference type="Gene3D" id="3.30.450.20">
    <property type="entry name" value="PAS domain"/>
    <property type="match status" value="1"/>
</dbReference>
<reference evidence="2 3" key="1">
    <citation type="submission" date="2017-02" db="EMBL/GenBank/DDBJ databases">
        <title>Paraburkholderia sophoroidis sp. nov. and Paraburkholderia steynii sp. nov. rhizobial symbionts of the fynbos legume Hypocalyptus sophoroides.</title>
        <authorList>
            <person name="Steenkamp E.T."/>
            <person name="Beukes C.W."/>
            <person name="Van Zyl E."/>
            <person name="Avontuur J."/>
            <person name="Chan W.Y."/>
            <person name="Hassen A."/>
            <person name="Palmer M."/>
            <person name="Mthombeni L."/>
            <person name="Phalane F."/>
            <person name="Sereme K."/>
            <person name="Venter S.N."/>
        </authorList>
    </citation>
    <scope>NUCLEOTIDE SEQUENCE [LARGE SCALE GENOMIC DNA]</scope>
    <source>
        <strain evidence="2 3">HC1.1ba</strain>
    </source>
</reference>
<feature type="domain" description="PAS" evidence="1">
    <location>
        <begin position="52"/>
        <end position="121"/>
    </location>
</feature>
<dbReference type="NCBIfam" id="TIGR00229">
    <property type="entry name" value="sensory_box"/>
    <property type="match status" value="1"/>
</dbReference>
<evidence type="ECO:0000313" key="3">
    <source>
        <dbReference type="Proteomes" id="UP000294200"/>
    </source>
</evidence>
<dbReference type="CDD" id="cd00130">
    <property type="entry name" value="PAS"/>
    <property type="match status" value="1"/>
</dbReference>
<dbReference type="AlphaFoldDB" id="A0A4R0X4S4"/>
<dbReference type="SUPFAM" id="SSF55785">
    <property type="entry name" value="PYP-like sensor domain (PAS domain)"/>
    <property type="match status" value="1"/>
</dbReference>
<dbReference type="SMART" id="SM00091">
    <property type="entry name" value="PAS"/>
    <property type="match status" value="1"/>
</dbReference>
<dbReference type="Gene3D" id="3.30.450.40">
    <property type="match status" value="1"/>
</dbReference>
<comment type="caution">
    <text evidence="2">The sequence shown here is derived from an EMBL/GenBank/DDBJ whole genome shotgun (WGS) entry which is preliminary data.</text>
</comment>
<dbReference type="PROSITE" id="PS50112">
    <property type="entry name" value="PAS"/>
    <property type="match status" value="1"/>
</dbReference>
<dbReference type="EMBL" id="MWML01000208">
    <property type="protein sequence ID" value="TCG04934.1"/>
    <property type="molecule type" value="Genomic_DNA"/>
</dbReference>
<proteinExistence type="predicted"/>
<dbReference type="SUPFAM" id="SSF55781">
    <property type="entry name" value="GAF domain-like"/>
    <property type="match status" value="1"/>
</dbReference>